<accession>A0A512J0P1</accession>
<dbReference type="EMBL" id="BJZU01000025">
    <property type="protein sequence ID" value="GEP03507.1"/>
    <property type="molecule type" value="Genomic_DNA"/>
</dbReference>
<dbReference type="RefSeq" id="WP_147025218.1">
    <property type="nucleotide sequence ID" value="NZ_BJZU01000025.1"/>
</dbReference>
<evidence type="ECO:0000313" key="1">
    <source>
        <dbReference type="EMBL" id="GEP03507.1"/>
    </source>
</evidence>
<evidence type="ECO:0000313" key="4">
    <source>
        <dbReference type="Proteomes" id="UP001156856"/>
    </source>
</evidence>
<protein>
    <submittedName>
        <fullName evidence="1">Acyl carrier protein</fullName>
    </submittedName>
</protein>
<keyword evidence="4" id="KW-1185">Reference proteome</keyword>
<reference evidence="2" key="4">
    <citation type="submission" date="2023-01" db="EMBL/GenBank/DDBJ databases">
        <title>Draft genome sequence of Methylobacterium oxalidis strain NBRC 107715.</title>
        <authorList>
            <person name="Sun Q."/>
            <person name="Mori K."/>
        </authorList>
    </citation>
    <scope>NUCLEOTIDE SEQUENCE</scope>
    <source>
        <strain evidence="2">NBRC 107715</strain>
    </source>
</reference>
<sequence>MSTRLIIIENINQVAEEQEKALAPLTDDLVLLESGLDSLCFAILVSRLEDDLGVDPFTASDEIVFPVTLGDFVSLYEAARIDAAA</sequence>
<organism evidence="1 3">
    <name type="scientific">Methylobacterium oxalidis</name>
    <dbReference type="NCBI Taxonomy" id="944322"/>
    <lineage>
        <taxon>Bacteria</taxon>
        <taxon>Pseudomonadati</taxon>
        <taxon>Pseudomonadota</taxon>
        <taxon>Alphaproteobacteria</taxon>
        <taxon>Hyphomicrobiales</taxon>
        <taxon>Methylobacteriaceae</taxon>
        <taxon>Methylobacterium</taxon>
    </lineage>
</organism>
<evidence type="ECO:0000313" key="3">
    <source>
        <dbReference type="Proteomes" id="UP000321960"/>
    </source>
</evidence>
<dbReference type="EMBL" id="BSPK01000107">
    <property type="protein sequence ID" value="GLS66573.1"/>
    <property type="molecule type" value="Genomic_DNA"/>
</dbReference>
<dbReference type="OrthoDB" id="123083at2"/>
<dbReference type="AlphaFoldDB" id="A0A512J0P1"/>
<gene>
    <name evidence="2" type="ORF">GCM10007888_49560</name>
    <name evidence="1" type="ORF">MOX02_15450</name>
</gene>
<evidence type="ECO:0000313" key="2">
    <source>
        <dbReference type="EMBL" id="GLS66573.1"/>
    </source>
</evidence>
<dbReference type="SUPFAM" id="SSF47336">
    <property type="entry name" value="ACP-like"/>
    <property type="match status" value="1"/>
</dbReference>
<dbReference type="InterPro" id="IPR036736">
    <property type="entry name" value="ACP-like_sf"/>
</dbReference>
<name>A0A512J0P1_9HYPH</name>
<reference evidence="2" key="1">
    <citation type="journal article" date="2014" name="Int. J. Syst. Evol. Microbiol.">
        <title>Complete genome of a new Firmicutes species belonging to the dominant human colonic microbiota ('Ruminococcus bicirculans') reveals two chromosomes and a selective capacity to utilize plant glucans.</title>
        <authorList>
            <consortium name="NISC Comparative Sequencing Program"/>
            <person name="Wegmann U."/>
            <person name="Louis P."/>
            <person name="Goesmann A."/>
            <person name="Henrissat B."/>
            <person name="Duncan S.H."/>
            <person name="Flint H.J."/>
        </authorList>
    </citation>
    <scope>NUCLEOTIDE SEQUENCE</scope>
    <source>
        <strain evidence="2">NBRC 107715</strain>
    </source>
</reference>
<reference evidence="4" key="2">
    <citation type="journal article" date="2019" name="Int. J. Syst. Evol. Microbiol.">
        <title>The Global Catalogue of Microorganisms (GCM) 10K type strain sequencing project: providing services to taxonomists for standard genome sequencing and annotation.</title>
        <authorList>
            <consortium name="The Broad Institute Genomics Platform"/>
            <consortium name="The Broad Institute Genome Sequencing Center for Infectious Disease"/>
            <person name="Wu L."/>
            <person name="Ma J."/>
        </authorList>
    </citation>
    <scope>NUCLEOTIDE SEQUENCE [LARGE SCALE GENOMIC DNA]</scope>
    <source>
        <strain evidence="4">NBRC 107715</strain>
    </source>
</reference>
<comment type="caution">
    <text evidence="1">The sequence shown here is derived from an EMBL/GenBank/DDBJ whole genome shotgun (WGS) entry which is preliminary data.</text>
</comment>
<dbReference type="Proteomes" id="UP000321960">
    <property type="component" value="Unassembled WGS sequence"/>
</dbReference>
<reference evidence="1 3" key="3">
    <citation type="submission" date="2019-07" db="EMBL/GenBank/DDBJ databases">
        <title>Whole genome shotgun sequence of Methylobacterium oxalidis NBRC 107715.</title>
        <authorList>
            <person name="Hosoyama A."/>
            <person name="Uohara A."/>
            <person name="Ohji S."/>
            <person name="Ichikawa N."/>
        </authorList>
    </citation>
    <scope>NUCLEOTIDE SEQUENCE [LARGE SCALE GENOMIC DNA]</scope>
    <source>
        <strain evidence="1 3">NBRC 107715</strain>
    </source>
</reference>
<proteinExistence type="predicted"/>
<dbReference type="Proteomes" id="UP001156856">
    <property type="component" value="Unassembled WGS sequence"/>
</dbReference>